<dbReference type="AlphaFoldDB" id="A0A6J4K6R0"/>
<dbReference type="GO" id="GO:0016810">
    <property type="term" value="F:hydrolase activity, acting on carbon-nitrogen (but not peptide) bonds"/>
    <property type="evidence" value="ECO:0007669"/>
    <property type="project" value="InterPro"/>
</dbReference>
<dbReference type="Gene3D" id="2.30.40.10">
    <property type="entry name" value="Urease, subunit C, domain 1"/>
    <property type="match status" value="1"/>
</dbReference>
<dbReference type="PANTHER" id="PTHR43135:SF3">
    <property type="entry name" value="ALPHA-D-RIBOSE 1-METHYLPHOSPHONATE 5-TRIPHOSPHATE DIPHOSPHATASE"/>
    <property type="match status" value="1"/>
</dbReference>
<evidence type="ECO:0000313" key="2">
    <source>
        <dbReference type="EMBL" id="CAA9296477.1"/>
    </source>
</evidence>
<gene>
    <name evidence="2" type="ORF">AVDCRST_MAG68-40</name>
</gene>
<accession>A0A6J4K6R0</accession>
<dbReference type="Pfam" id="PF01979">
    <property type="entry name" value="Amidohydro_1"/>
    <property type="match status" value="1"/>
</dbReference>
<dbReference type="Gene3D" id="1.20.58.520">
    <property type="entry name" value="Amidohydrolase"/>
    <property type="match status" value="1"/>
</dbReference>
<dbReference type="SUPFAM" id="SSF51338">
    <property type="entry name" value="Composite domain of metallo-dependent hydrolases"/>
    <property type="match status" value="1"/>
</dbReference>
<dbReference type="InterPro" id="IPR051781">
    <property type="entry name" value="Metallo-dep_Hydrolase"/>
</dbReference>
<name>A0A6J4K6R0_9BACT</name>
<dbReference type="EMBL" id="CADCTW010000003">
    <property type="protein sequence ID" value="CAA9296477.1"/>
    <property type="molecule type" value="Genomic_DNA"/>
</dbReference>
<dbReference type="InterPro" id="IPR006680">
    <property type="entry name" value="Amidohydro-rel"/>
</dbReference>
<proteinExistence type="predicted"/>
<dbReference type="SUPFAM" id="SSF51556">
    <property type="entry name" value="Metallo-dependent hydrolases"/>
    <property type="match status" value="1"/>
</dbReference>
<protein>
    <recommendedName>
        <fullName evidence="1">Amidohydrolase-related domain-containing protein</fullName>
    </recommendedName>
</protein>
<sequence length="613" mass="65237">MKSRLTYLALARSMSLRGDRCTLARSVVFLCSLALLTAACASFSKGGGIVPLVDHHQHLLSPAVADAWEAPDTVAFTHVTVVDVETGRLLADQTVVVAGNRIRGVGPAERVRPGTRVVDATGKFLIPGLWDMHTHVHSTGPASLLLYVANGVTGVRDMGADDFAAVRGWRDSIAAGLRIGPRMRIAAPVVENPGWIAAVRKMEESQGIPTEWLNHRFGPSTAAEAIAFVDSMAALGADHIKVRNYPAPAVLRALMQRARQRGLPVVAHTHSGMSAVEASAAGMASFEHGFFPPISGSRADRDAVYRQLAANGTAIVPTLVALQGRVLTGDSLRVLASGGDPRLRYILPRTRRRWLDEAKARRLETPVDYTTFYRNDVRNVGELVAAGVRVMVGSDAGAPLVVPGFTTHDELALLVETAGLTPLQALQAATLNPARFLGEGTAGTVASGRSADLVLLDANPLEDINNTRKIHGVVLNGRYFDRAALDALLLSAERATNAASAQQQTAAPAAASAAAPALTPEQRQLYAGSYTVSMPNGQKMVLHIHDRDGQLFGQAEGDEDESRLVNLGRQRLQLEETPDFILTFTVVNGKAAKFNVTLNGANVEGVRNPPAAP</sequence>
<feature type="domain" description="Amidohydrolase-related" evidence="1">
    <location>
        <begin position="124"/>
        <end position="478"/>
    </location>
</feature>
<reference evidence="2" key="1">
    <citation type="submission" date="2020-02" db="EMBL/GenBank/DDBJ databases">
        <authorList>
            <person name="Meier V. D."/>
        </authorList>
    </citation>
    <scope>NUCLEOTIDE SEQUENCE</scope>
    <source>
        <strain evidence="2">AVDCRST_MAG68</strain>
    </source>
</reference>
<dbReference type="InterPro" id="IPR032466">
    <property type="entry name" value="Metal_Hydrolase"/>
</dbReference>
<dbReference type="PANTHER" id="PTHR43135">
    <property type="entry name" value="ALPHA-D-RIBOSE 1-METHYLPHOSPHONATE 5-TRIPHOSPHATE DIPHOSPHATASE"/>
    <property type="match status" value="1"/>
</dbReference>
<evidence type="ECO:0000259" key="1">
    <source>
        <dbReference type="Pfam" id="PF01979"/>
    </source>
</evidence>
<dbReference type="InterPro" id="IPR011059">
    <property type="entry name" value="Metal-dep_hydrolase_composite"/>
</dbReference>
<dbReference type="Gene3D" id="3.30.110.90">
    <property type="entry name" value="Amidohydrolase"/>
    <property type="match status" value="1"/>
</dbReference>
<dbReference type="Gene3D" id="3.40.50.10910">
    <property type="entry name" value="Amidohydrolase"/>
    <property type="match status" value="1"/>
</dbReference>
<organism evidence="2">
    <name type="scientific">uncultured Gemmatimonadota bacterium</name>
    <dbReference type="NCBI Taxonomy" id="203437"/>
    <lineage>
        <taxon>Bacteria</taxon>
        <taxon>Pseudomonadati</taxon>
        <taxon>Gemmatimonadota</taxon>
        <taxon>environmental samples</taxon>
    </lineage>
</organism>